<keyword evidence="5" id="KW-0808">Transferase</keyword>
<dbReference type="RefSeq" id="WP_057750622.1">
    <property type="nucleotide sequence ID" value="NZ_BJVH01000002.1"/>
</dbReference>
<dbReference type="GO" id="GO:0008982">
    <property type="term" value="F:protein-N(PI)-phosphohistidine-sugar phosphotransferase activity"/>
    <property type="evidence" value="ECO:0007669"/>
    <property type="project" value="InterPro"/>
</dbReference>
<dbReference type="InterPro" id="IPR036667">
    <property type="entry name" value="PTS_IIB_sorbose-sp_sf"/>
</dbReference>
<evidence type="ECO:0000259" key="8">
    <source>
        <dbReference type="PROSITE" id="PS51101"/>
    </source>
</evidence>
<proteinExistence type="predicted"/>
<evidence type="ECO:0000256" key="3">
    <source>
        <dbReference type="ARBA" id="ARBA00022490"/>
    </source>
</evidence>
<keyword evidence="4" id="KW-0762">Sugar transport</keyword>
<dbReference type="GO" id="GO:0005737">
    <property type="term" value="C:cytoplasm"/>
    <property type="evidence" value="ECO:0007669"/>
    <property type="project" value="UniProtKB-SubCell"/>
</dbReference>
<dbReference type="Pfam" id="PF03830">
    <property type="entry name" value="PTSIIB_sorb"/>
    <property type="match status" value="1"/>
</dbReference>
<organism evidence="9 10">
    <name type="scientific">Pediococcus cellicola</name>
    <dbReference type="NCBI Taxonomy" id="319652"/>
    <lineage>
        <taxon>Bacteria</taxon>
        <taxon>Bacillati</taxon>
        <taxon>Bacillota</taxon>
        <taxon>Bacilli</taxon>
        <taxon>Lactobacillales</taxon>
        <taxon>Lactobacillaceae</taxon>
        <taxon>Pediococcus</taxon>
    </lineage>
</organism>
<dbReference type="AlphaFoldDB" id="A0A0R2IV22"/>
<evidence type="ECO:0000256" key="4">
    <source>
        <dbReference type="ARBA" id="ARBA00022597"/>
    </source>
</evidence>
<accession>A0A0R2IV22</accession>
<evidence type="ECO:0000313" key="9">
    <source>
        <dbReference type="EMBL" id="KRN66773.1"/>
    </source>
</evidence>
<evidence type="ECO:0000256" key="5">
    <source>
        <dbReference type="ARBA" id="ARBA00022679"/>
    </source>
</evidence>
<dbReference type="STRING" id="319652.IV80_GL001366"/>
<evidence type="ECO:0000256" key="6">
    <source>
        <dbReference type="ARBA" id="ARBA00022683"/>
    </source>
</evidence>
<comment type="subcellular location">
    <subcellularLocation>
        <location evidence="1">Cytoplasm</location>
    </subcellularLocation>
</comment>
<keyword evidence="2" id="KW-0813">Transport</keyword>
<dbReference type="InterPro" id="IPR004720">
    <property type="entry name" value="PTS_IIB_sorbose-sp"/>
</dbReference>
<dbReference type="PROSITE" id="PS51101">
    <property type="entry name" value="PTS_EIIB_TYPE_4"/>
    <property type="match status" value="1"/>
</dbReference>
<dbReference type="Proteomes" id="UP000051568">
    <property type="component" value="Unassembled WGS sequence"/>
</dbReference>
<evidence type="ECO:0000256" key="1">
    <source>
        <dbReference type="ARBA" id="ARBA00004496"/>
    </source>
</evidence>
<keyword evidence="6" id="KW-0598">Phosphotransferase system</keyword>
<dbReference type="EMBL" id="JQBR01000004">
    <property type="protein sequence ID" value="KRN66773.1"/>
    <property type="molecule type" value="Genomic_DNA"/>
</dbReference>
<dbReference type="OrthoDB" id="9788818at2"/>
<dbReference type="CDD" id="cd00001">
    <property type="entry name" value="PTS_IIB_man"/>
    <property type="match status" value="1"/>
</dbReference>
<protein>
    <recommendedName>
        <fullName evidence="8">PTS EIIB type-4 domain-containing protein</fullName>
    </recommendedName>
</protein>
<comment type="caution">
    <text evidence="9">The sequence shown here is derived from an EMBL/GenBank/DDBJ whole genome shotgun (WGS) entry which is preliminary data.</text>
</comment>
<dbReference type="GO" id="GO:0016301">
    <property type="term" value="F:kinase activity"/>
    <property type="evidence" value="ECO:0007669"/>
    <property type="project" value="UniProtKB-KW"/>
</dbReference>
<keyword evidence="7" id="KW-0418">Kinase</keyword>
<sequence length="166" mass="18439">MAMEILLARVDSRLLHGQVATSWTKNIHPNRILVVSDNVANDALRKTLITQAAPMGVPTNVITIEKMLRLYHDPMFDSFKILLLTETVQDMLRLVQGGVNLSHLGIDIGSLAYSEGMTMLNETIAVGPLEVKAIRTLHELGLDVFAQKVPSDGKKEILPMLEKYHL</sequence>
<keyword evidence="3" id="KW-0963">Cytoplasm</keyword>
<dbReference type="GO" id="GO:0009401">
    <property type="term" value="P:phosphoenolpyruvate-dependent sugar phosphotransferase system"/>
    <property type="evidence" value="ECO:0007669"/>
    <property type="project" value="UniProtKB-KW"/>
</dbReference>
<dbReference type="PATRIC" id="fig|319652.3.peg.1382"/>
<name>A0A0R2IV22_9LACO</name>
<keyword evidence="10" id="KW-1185">Reference proteome</keyword>
<reference evidence="9 10" key="1">
    <citation type="journal article" date="2015" name="Genome Announc.">
        <title>Expanding the biotechnology potential of lactobacilli through comparative genomics of 213 strains and associated genera.</title>
        <authorList>
            <person name="Sun Z."/>
            <person name="Harris H.M."/>
            <person name="McCann A."/>
            <person name="Guo C."/>
            <person name="Argimon S."/>
            <person name="Zhang W."/>
            <person name="Yang X."/>
            <person name="Jeffery I.B."/>
            <person name="Cooney J.C."/>
            <person name="Kagawa T.F."/>
            <person name="Liu W."/>
            <person name="Song Y."/>
            <person name="Salvetti E."/>
            <person name="Wrobel A."/>
            <person name="Rasinkangas P."/>
            <person name="Parkhill J."/>
            <person name="Rea M.C."/>
            <person name="O'Sullivan O."/>
            <person name="Ritari J."/>
            <person name="Douillard F.P."/>
            <person name="Paul Ross R."/>
            <person name="Yang R."/>
            <person name="Briner A.E."/>
            <person name="Felis G.E."/>
            <person name="de Vos W.M."/>
            <person name="Barrangou R."/>
            <person name="Klaenhammer T.R."/>
            <person name="Caufield P.W."/>
            <person name="Cui Y."/>
            <person name="Zhang H."/>
            <person name="O'Toole P.W."/>
        </authorList>
    </citation>
    <scope>NUCLEOTIDE SEQUENCE [LARGE SCALE GENOMIC DNA]</scope>
    <source>
        <strain evidence="9 10">DSM 17757</strain>
    </source>
</reference>
<feature type="domain" description="PTS EIIB type-4" evidence="8">
    <location>
        <begin position="1"/>
        <end position="166"/>
    </location>
</feature>
<dbReference type="SUPFAM" id="SSF52728">
    <property type="entry name" value="PTS IIb component"/>
    <property type="match status" value="1"/>
</dbReference>
<dbReference type="Gene3D" id="3.40.35.10">
    <property type="entry name" value="Phosphotransferase system, sorbose subfamily IIB component"/>
    <property type="match status" value="1"/>
</dbReference>
<gene>
    <name evidence="9" type="ORF">IV80_GL001366</name>
</gene>
<evidence type="ECO:0000256" key="7">
    <source>
        <dbReference type="ARBA" id="ARBA00022777"/>
    </source>
</evidence>
<evidence type="ECO:0000256" key="2">
    <source>
        <dbReference type="ARBA" id="ARBA00022448"/>
    </source>
</evidence>
<evidence type="ECO:0000313" key="10">
    <source>
        <dbReference type="Proteomes" id="UP000051568"/>
    </source>
</evidence>